<sequence length="73" mass="8432">MPDLNTEKRNWCAALMRGKAVPRSPCQPKGYRALMRVNSVPTSNADFKTWVRRADAREMACRVRRANPKVIMR</sequence>
<dbReference type="AlphaFoldDB" id="A0A7L6AQW0"/>
<dbReference type="KEGG" id="this:HZT40_07580"/>
<dbReference type="EMBL" id="CP059265">
    <property type="protein sequence ID" value="QLQ31476.1"/>
    <property type="molecule type" value="Genomic_DNA"/>
</dbReference>
<name>A0A7L6AQW0_9GAMM</name>
<accession>A0A7L6AQW0</accession>
<protein>
    <submittedName>
        <fullName evidence="1">Uncharacterized protein</fullName>
    </submittedName>
</protein>
<reference evidence="1" key="1">
    <citation type="submission" date="2020-06" db="EMBL/GenBank/DDBJ databases">
        <title>Analysis procedures for assessing recovery of high quality, complete, closed genomes from Nanopore long read metagenome sequencing.</title>
        <authorList>
            <person name="Bessarab I."/>
            <person name="Arumugam K."/>
            <person name="Haryono M."/>
            <person name="Liu X."/>
            <person name="Roy S."/>
            <person name="Zuniga-Montanez R.E."/>
            <person name="Qiu G."/>
            <person name="Drautz-Moses D.I."/>
            <person name="Law Y.Y."/>
            <person name="Wuertz S."/>
            <person name="Lauro F.M."/>
            <person name="Huson D.H."/>
            <person name="Williams R.B."/>
        </authorList>
    </citation>
    <scope>NUCLEOTIDE SEQUENCE [LARGE SCALE GENOMIC DNA]</scope>
    <source>
        <strain evidence="1">SSD2</strain>
    </source>
</reference>
<proteinExistence type="predicted"/>
<keyword evidence="2" id="KW-1185">Reference proteome</keyword>
<evidence type="ECO:0000313" key="2">
    <source>
        <dbReference type="Proteomes" id="UP000510621"/>
    </source>
</evidence>
<gene>
    <name evidence="1" type="ORF">HZT40_07580</name>
</gene>
<organism evidence="1 2">
    <name type="scientific">Candidatus Thiothrix singaporensis</name>
    <dbReference type="NCBI Taxonomy" id="2799669"/>
    <lineage>
        <taxon>Bacteria</taxon>
        <taxon>Pseudomonadati</taxon>
        <taxon>Pseudomonadota</taxon>
        <taxon>Gammaproteobacteria</taxon>
        <taxon>Thiotrichales</taxon>
        <taxon>Thiotrichaceae</taxon>
        <taxon>Thiothrix</taxon>
    </lineage>
</organism>
<evidence type="ECO:0000313" key="1">
    <source>
        <dbReference type="EMBL" id="QLQ31476.1"/>
    </source>
</evidence>
<dbReference type="Proteomes" id="UP000510621">
    <property type="component" value="Chromosome"/>
</dbReference>